<proteinExistence type="predicted"/>
<dbReference type="InterPro" id="IPR012902">
    <property type="entry name" value="N_methyl_site"/>
</dbReference>
<gene>
    <name evidence="3" type="ORF">V22_09530</name>
</gene>
<dbReference type="RefSeq" id="WP_145260257.1">
    <property type="nucleotide sequence ID" value="NZ_CP036316.1"/>
</dbReference>
<evidence type="ECO:0000313" key="3">
    <source>
        <dbReference type="EMBL" id="QDT63728.1"/>
    </source>
</evidence>
<dbReference type="PANTHER" id="PTHR30093">
    <property type="entry name" value="GENERAL SECRETION PATHWAY PROTEIN G"/>
    <property type="match status" value="1"/>
</dbReference>
<feature type="domain" description="DUF1559" evidence="2">
    <location>
        <begin position="39"/>
        <end position="336"/>
    </location>
</feature>
<dbReference type="Pfam" id="PF07963">
    <property type="entry name" value="N_methyl"/>
    <property type="match status" value="1"/>
</dbReference>
<dbReference type="PANTHER" id="PTHR30093:SF2">
    <property type="entry name" value="TYPE II SECRETION SYSTEM PROTEIN H"/>
    <property type="match status" value="1"/>
</dbReference>
<dbReference type="InterPro" id="IPR045584">
    <property type="entry name" value="Pilin-like"/>
</dbReference>
<organism evidence="3 4">
    <name type="scientific">Calycomorphotria hydatis</name>
    <dbReference type="NCBI Taxonomy" id="2528027"/>
    <lineage>
        <taxon>Bacteria</taxon>
        <taxon>Pseudomonadati</taxon>
        <taxon>Planctomycetota</taxon>
        <taxon>Planctomycetia</taxon>
        <taxon>Planctomycetales</taxon>
        <taxon>Planctomycetaceae</taxon>
        <taxon>Calycomorphotria</taxon>
    </lineage>
</organism>
<dbReference type="Proteomes" id="UP000319976">
    <property type="component" value="Chromosome"/>
</dbReference>
<dbReference type="Pfam" id="PF07596">
    <property type="entry name" value="SBP_bac_10"/>
    <property type="match status" value="1"/>
</dbReference>
<keyword evidence="1" id="KW-1133">Transmembrane helix</keyword>
<sequence>MSQHRIVQRDYSRGFTLIELLVVIAIIAILIALLLPAVQQAREAARRSQCKNNLKQLGLAMHNYHDAFGTLPPAVIFQHPTGPSWTSAADYSHDIDELCRPESGGGTPWDIWSNGGWSWSALILPYMEQSNVFRKLGVGERRPVTAINDAAISDLWTQRYDTFRCPSDPAPATNEYFGVRLSDAYTTKAPNQTGRMGLPVTSYVANQNSHGIRGWLTNTGAGSATDCGISDFDGLFSPHSRIRFRDITDGTSNTLMLGERAYGRVNTTASSGISEGGALFISSPWVEHVKFAVAAPLEGAINGDKWHNYGLISTHVGGAQVVMADGSVHFLSENIDYDTGGHSGWPNWQAEADANSRNSIAEYMFCRNDGQVVGEF</sequence>
<evidence type="ECO:0000259" key="2">
    <source>
        <dbReference type="Pfam" id="PF07596"/>
    </source>
</evidence>
<dbReference type="AlphaFoldDB" id="A0A517T5T8"/>
<dbReference type="NCBIfam" id="TIGR04294">
    <property type="entry name" value="pre_pil_HX9DG"/>
    <property type="match status" value="1"/>
</dbReference>
<reference evidence="3 4" key="1">
    <citation type="submission" date="2019-02" db="EMBL/GenBank/DDBJ databases">
        <title>Deep-cultivation of Planctomycetes and their phenomic and genomic characterization uncovers novel biology.</title>
        <authorList>
            <person name="Wiegand S."/>
            <person name="Jogler M."/>
            <person name="Boedeker C."/>
            <person name="Pinto D."/>
            <person name="Vollmers J."/>
            <person name="Rivas-Marin E."/>
            <person name="Kohn T."/>
            <person name="Peeters S.H."/>
            <person name="Heuer A."/>
            <person name="Rast P."/>
            <person name="Oberbeckmann S."/>
            <person name="Bunk B."/>
            <person name="Jeske O."/>
            <person name="Meyerdierks A."/>
            <person name="Storesund J.E."/>
            <person name="Kallscheuer N."/>
            <person name="Luecker S."/>
            <person name="Lage O.M."/>
            <person name="Pohl T."/>
            <person name="Merkel B.J."/>
            <person name="Hornburger P."/>
            <person name="Mueller R.-W."/>
            <person name="Bruemmer F."/>
            <person name="Labrenz M."/>
            <person name="Spormann A.M."/>
            <person name="Op den Camp H."/>
            <person name="Overmann J."/>
            <person name="Amann R."/>
            <person name="Jetten M.S.M."/>
            <person name="Mascher T."/>
            <person name="Medema M.H."/>
            <person name="Devos D.P."/>
            <person name="Kaster A.-K."/>
            <person name="Ovreas L."/>
            <person name="Rohde M."/>
            <person name="Galperin M.Y."/>
            <person name="Jogler C."/>
        </authorList>
    </citation>
    <scope>NUCLEOTIDE SEQUENCE [LARGE SCALE GENOMIC DNA]</scope>
    <source>
        <strain evidence="3 4">V22</strain>
    </source>
</reference>
<accession>A0A517T5T8</accession>
<evidence type="ECO:0000313" key="4">
    <source>
        <dbReference type="Proteomes" id="UP000319976"/>
    </source>
</evidence>
<dbReference type="SUPFAM" id="SSF54523">
    <property type="entry name" value="Pili subunits"/>
    <property type="match status" value="1"/>
</dbReference>
<name>A0A517T5T8_9PLAN</name>
<keyword evidence="1" id="KW-0472">Membrane</keyword>
<dbReference type="Gene3D" id="3.30.700.10">
    <property type="entry name" value="Glycoprotein, Type 4 Pilin"/>
    <property type="match status" value="1"/>
</dbReference>
<keyword evidence="4" id="KW-1185">Reference proteome</keyword>
<dbReference type="PROSITE" id="PS00409">
    <property type="entry name" value="PROKAR_NTER_METHYL"/>
    <property type="match status" value="1"/>
</dbReference>
<protein>
    <submittedName>
        <fullName evidence="3">Putative major pilin subunit</fullName>
    </submittedName>
</protein>
<dbReference type="EMBL" id="CP036316">
    <property type="protein sequence ID" value="QDT63728.1"/>
    <property type="molecule type" value="Genomic_DNA"/>
</dbReference>
<feature type="transmembrane region" description="Helical" evidence="1">
    <location>
        <begin position="20"/>
        <end position="38"/>
    </location>
</feature>
<keyword evidence="1" id="KW-0812">Transmembrane</keyword>
<dbReference type="InterPro" id="IPR011453">
    <property type="entry name" value="DUF1559"/>
</dbReference>
<dbReference type="NCBIfam" id="TIGR02532">
    <property type="entry name" value="IV_pilin_GFxxxE"/>
    <property type="match status" value="1"/>
</dbReference>
<dbReference type="KEGG" id="chya:V22_09530"/>
<dbReference type="InterPro" id="IPR027558">
    <property type="entry name" value="Pre_pil_HX9DG_C"/>
</dbReference>
<evidence type="ECO:0000256" key="1">
    <source>
        <dbReference type="SAM" id="Phobius"/>
    </source>
</evidence>